<dbReference type="Proteomes" id="UP001631969">
    <property type="component" value="Unassembled WGS sequence"/>
</dbReference>
<name>A0ACC7NVE2_9BACL</name>
<evidence type="ECO:0000313" key="2">
    <source>
        <dbReference type="Proteomes" id="UP001631969"/>
    </source>
</evidence>
<protein>
    <submittedName>
        <fullName evidence="1">dTDP-4-dehydrorhamnose reductase</fullName>
        <ecNumber evidence="1">1.1.1.133</ecNumber>
    </submittedName>
</protein>
<sequence>MKILVTGYNGQLGYDVVKAGLSQGLEMVGVGIDDLDITDGQAVHAAVSRIRPDAIVHCAAYTAVDKAEDEVDLCRRVNVDGTRYLAEAAKTINAKMMYISTDYVYDGQGLEFYKETDKPAPIGQYGLTKYEGELALQSILENWYVIRISWVFGINGNNFIKTMLRLAESRAELNVVSDQYGSPTYTADLAKLIVSMIQSEQYGIYHATNEGICSWAEFAEEIFRQAEKDVKVNHITTEEYPTRAVRPKNSRMSKDKLEVCGFQRLPHWQDALKRYLEELNAKG</sequence>
<dbReference type="EC" id="1.1.1.133" evidence="1"/>
<organism evidence="1 2">
    <name type="scientific">Paenibacillus mesotrionivorans</name>
    <dbReference type="NCBI Taxonomy" id="3160968"/>
    <lineage>
        <taxon>Bacteria</taxon>
        <taxon>Bacillati</taxon>
        <taxon>Bacillota</taxon>
        <taxon>Bacilli</taxon>
        <taxon>Bacillales</taxon>
        <taxon>Paenibacillaceae</taxon>
        <taxon>Paenibacillus</taxon>
    </lineage>
</organism>
<keyword evidence="2" id="KW-1185">Reference proteome</keyword>
<gene>
    <name evidence="1" type="primary">rfbD</name>
    <name evidence="1" type="ORF">ACI1P1_10400</name>
</gene>
<comment type="caution">
    <text evidence="1">The sequence shown here is derived from an EMBL/GenBank/DDBJ whole genome shotgun (WGS) entry which is preliminary data.</text>
</comment>
<dbReference type="EMBL" id="JBJURJ010000006">
    <property type="protein sequence ID" value="MFM9328698.1"/>
    <property type="molecule type" value="Genomic_DNA"/>
</dbReference>
<reference evidence="1" key="1">
    <citation type="submission" date="2024-12" db="EMBL/GenBank/DDBJ databases">
        <authorList>
            <person name="Wu N."/>
        </authorList>
    </citation>
    <scope>NUCLEOTIDE SEQUENCE</scope>
    <source>
        <strain evidence="1">P15</strain>
    </source>
</reference>
<keyword evidence="1" id="KW-0560">Oxidoreductase</keyword>
<accession>A0ACC7NVE2</accession>
<evidence type="ECO:0000313" key="1">
    <source>
        <dbReference type="EMBL" id="MFM9328698.1"/>
    </source>
</evidence>
<proteinExistence type="predicted"/>